<evidence type="ECO:0000313" key="2">
    <source>
        <dbReference type="EMBL" id="MYM41166.1"/>
    </source>
</evidence>
<accession>A0ABW9VNL4</accession>
<keyword evidence="3" id="KW-1185">Reference proteome</keyword>
<comment type="caution">
    <text evidence="2">The sequence shown here is derived from an EMBL/GenBank/DDBJ whole genome shotgun (WGS) entry which is preliminary data.</text>
</comment>
<name>A0ABW9VNL4_9BURK</name>
<gene>
    <name evidence="2" type="ORF">GTP27_17755</name>
</gene>
<evidence type="ECO:0000313" key="3">
    <source>
        <dbReference type="Proteomes" id="UP000478090"/>
    </source>
</evidence>
<evidence type="ECO:0000256" key="1">
    <source>
        <dbReference type="SAM" id="MobiDB-lite"/>
    </source>
</evidence>
<feature type="compositionally biased region" description="Basic and acidic residues" evidence="1">
    <location>
        <begin position="33"/>
        <end position="50"/>
    </location>
</feature>
<reference evidence="2 3" key="1">
    <citation type="submission" date="2019-12" db="EMBL/GenBank/DDBJ databases">
        <title>Novel species isolated from a subtropical stream in China.</title>
        <authorList>
            <person name="Lu H."/>
        </authorList>
    </citation>
    <scope>NUCLEOTIDE SEQUENCE [LARGE SCALE GENOMIC DNA]</scope>
    <source>
        <strain evidence="2 3">CY13W</strain>
    </source>
</reference>
<dbReference type="Proteomes" id="UP000478090">
    <property type="component" value="Unassembled WGS sequence"/>
</dbReference>
<organism evidence="2 3">
    <name type="scientific">Duganella qianjiadongensis</name>
    <dbReference type="NCBI Taxonomy" id="2692176"/>
    <lineage>
        <taxon>Bacteria</taxon>
        <taxon>Pseudomonadati</taxon>
        <taxon>Pseudomonadota</taxon>
        <taxon>Betaproteobacteria</taxon>
        <taxon>Burkholderiales</taxon>
        <taxon>Oxalobacteraceae</taxon>
        <taxon>Telluria group</taxon>
        <taxon>Duganella</taxon>
    </lineage>
</organism>
<sequence length="492" mass="53204">MVQDQEGAIQLFSPKDVVNVSSSESSSASKDATNADKATDPKKPNKKDMPTTKSIIGPVDPVSFARLINSNATDLDEALRLFGTNCNVSTNEQCRLLRNSAQDRLIASSNAICRDYKNTLKRAHAETNFAYGGLATLFGGIGAVTTAVNPARLFAGAASITTGIRAEMNQSMYSMLAIEIVTKAIDKARTDALKDIDLNQRKEIGNYNLERAIADAEEYHSRCSLLAGLQEASASVAQSSIGLKTLNQTLEDLGQTAQIQVGRKKYSLYSSNQVFISKVCSALNDDYDTFIKGQGIKLQLTEFSDLDSKWKEFINKDENCKSGAGNPTDTEWTNLISQFSKTQDDAERDKVLGQIAAQQAKAAALEQFLKTNFSSITAALQNRATVVQQIYTQRTEIATSLSSFKTAVLATSPATTNTYNFKDLKALAARVRNVLELIARTKAPLTADEQVTVKTALAPVDALTLESSASDLESAQNKFGAAVTILVGWSVK</sequence>
<dbReference type="EMBL" id="WWCM01000013">
    <property type="protein sequence ID" value="MYM41166.1"/>
    <property type="molecule type" value="Genomic_DNA"/>
</dbReference>
<protein>
    <submittedName>
        <fullName evidence="2">Uncharacterized protein</fullName>
    </submittedName>
</protein>
<proteinExistence type="predicted"/>
<feature type="region of interest" description="Disordered" evidence="1">
    <location>
        <begin position="1"/>
        <end position="55"/>
    </location>
</feature>